<reference evidence="6" key="1">
    <citation type="journal article" date="2014" name="Int. J. Syst. Evol. Microbiol.">
        <title>Complete genome sequence of Corynebacterium casei LMG S-19264T (=DSM 44701T), isolated from a smear-ripened cheese.</title>
        <authorList>
            <consortium name="US DOE Joint Genome Institute (JGI-PGF)"/>
            <person name="Walter F."/>
            <person name="Albersmeier A."/>
            <person name="Kalinowski J."/>
            <person name="Ruckert C."/>
        </authorList>
    </citation>
    <scope>NUCLEOTIDE SEQUENCE</scope>
    <source>
        <strain evidence="6">CGMCC 1.12997</strain>
    </source>
</reference>
<comment type="caution">
    <text evidence="6">The sequence shown here is derived from an EMBL/GenBank/DDBJ whole genome shotgun (WGS) entry which is preliminary data.</text>
</comment>
<feature type="region of interest" description="Disordered" evidence="5">
    <location>
        <begin position="19"/>
        <end position="54"/>
    </location>
</feature>
<dbReference type="AlphaFoldDB" id="A0A917HK34"/>
<comment type="function">
    <text evidence="4">Required for flagellar hook formation. May act as a scaffolding protein.</text>
</comment>
<dbReference type="InterPro" id="IPR005648">
    <property type="entry name" value="FlgD"/>
</dbReference>
<organism evidence="6 7">
    <name type="scientific">Edaphobacter dinghuensis</name>
    <dbReference type="NCBI Taxonomy" id="1560005"/>
    <lineage>
        <taxon>Bacteria</taxon>
        <taxon>Pseudomonadati</taxon>
        <taxon>Acidobacteriota</taxon>
        <taxon>Terriglobia</taxon>
        <taxon>Terriglobales</taxon>
        <taxon>Acidobacteriaceae</taxon>
        <taxon>Edaphobacter</taxon>
    </lineage>
</organism>
<evidence type="ECO:0000256" key="1">
    <source>
        <dbReference type="ARBA" id="ARBA00010577"/>
    </source>
</evidence>
<protein>
    <recommendedName>
        <fullName evidence="2">Basal-body rod modification protein FlgD</fullName>
    </recommendedName>
</protein>
<dbReference type="Pfam" id="PF03963">
    <property type="entry name" value="FlgD"/>
    <property type="match status" value="1"/>
</dbReference>
<evidence type="ECO:0000313" key="6">
    <source>
        <dbReference type="EMBL" id="GGG81701.1"/>
    </source>
</evidence>
<dbReference type="GO" id="GO:0044781">
    <property type="term" value="P:bacterial-type flagellum organization"/>
    <property type="evidence" value="ECO:0007669"/>
    <property type="project" value="UniProtKB-KW"/>
</dbReference>
<dbReference type="Proteomes" id="UP000647241">
    <property type="component" value="Unassembled WGS sequence"/>
</dbReference>
<comment type="similarity">
    <text evidence="1">Belongs to the FlgD family.</text>
</comment>
<keyword evidence="7" id="KW-1185">Reference proteome</keyword>
<accession>A0A917HK34</accession>
<name>A0A917HK34_9BACT</name>
<keyword evidence="3" id="KW-1005">Bacterial flagellum biogenesis</keyword>
<gene>
    <name evidence="6" type="ORF">GCM10011585_26470</name>
</gene>
<reference evidence="6" key="2">
    <citation type="submission" date="2020-09" db="EMBL/GenBank/DDBJ databases">
        <authorList>
            <person name="Sun Q."/>
            <person name="Zhou Y."/>
        </authorList>
    </citation>
    <scope>NUCLEOTIDE SEQUENCE</scope>
    <source>
        <strain evidence="6">CGMCC 1.12997</strain>
    </source>
</reference>
<evidence type="ECO:0000256" key="3">
    <source>
        <dbReference type="ARBA" id="ARBA00022795"/>
    </source>
</evidence>
<sequence length="116" mass="11440">MNVSGTNLAADAAAASTVASALAPRATAKDAPATGSSSGSTGSTNNTSSSATDGATITASDFLTLLVTELKNQDPTQPTDPNAYIQQLVGVNSLQQLISINQDLTPATTSTPATGS</sequence>
<evidence type="ECO:0000256" key="5">
    <source>
        <dbReference type="SAM" id="MobiDB-lite"/>
    </source>
</evidence>
<evidence type="ECO:0000256" key="2">
    <source>
        <dbReference type="ARBA" id="ARBA00016013"/>
    </source>
</evidence>
<evidence type="ECO:0000256" key="4">
    <source>
        <dbReference type="ARBA" id="ARBA00024746"/>
    </source>
</evidence>
<evidence type="ECO:0000313" key="7">
    <source>
        <dbReference type="Proteomes" id="UP000647241"/>
    </source>
</evidence>
<proteinExistence type="inferred from homology"/>
<dbReference type="EMBL" id="BMGT01000003">
    <property type="protein sequence ID" value="GGG81701.1"/>
    <property type="molecule type" value="Genomic_DNA"/>
</dbReference>